<keyword evidence="2" id="KW-1185">Reference proteome</keyword>
<reference evidence="2" key="1">
    <citation type="submission" date="2017-05" db="EMBL/GenBank/DDBJ databases">
        <authorList>
            <person name="Rodrigo-Torres L."/>
            <person name="Arahal R. D."/>
            <person name="Lucena T."/>
        </authorList>
    </citation>
    <scope>NUCLEOTIDE SEQUENCE [LARGE SCALE GENOMIC DNA]</scope>
    <source>
        <strain evidence="2">CECT 8649</strain>
    </source>
</reference>
<dbReference type="AlphaFoldDB" id="A0A238JKL5"/>
<accession>A0A238JKL5</accession>
<proteinExistence type="predicted"/>
<protein>
    <submittedName>
        <fullName evidence="1">Uncharacterized protein</fullName>
    </submittedName>
</protein>
<dbReference type="OrthoDB" id="7829955at2"/>
<dbReference type="RefSeq" id="WP_099249580.1">
    <property type="nucleotide sequence ID" value="NZ_FXXP01000005.1"/>
</dbReference>
<evidence type="ECO:0000313" key="1">
    <source>
        <dbReference type="EMBL" id="SMX30472.1"/>
    </source>
</evidence>
<dbReference type="Proteomes" id="UP000225972">
    <property type="component" value="Unassembled WGS sequence"/>
</dbReference>
<sequence>MTDIQVFPFFSSVSLEVFPCVTAMAALYTSGNVQGMAYEALEIEDARLTSELRIGATYIAVGQDEDGKQVQTHWMYCTQVAPHPTFGISRNHRIPGVYGPAPFLCSSLFVELEQLTNIVGRAAEPAANIDVAEFRLGEEGMLIATAFGTPHVMGIQVQLPFLPPHFLTGARNLVITAQSVRTGQTVVLPKLTCLRASSPAVFLQEDPL</sequence>
<name>A0A238JKL5_9RHOB</name>
<dbReference type="EMBL" id="FXXP01000005">
    <property type="protein sequence ID" value="SMX30472.1"/>
    <property type="molecule type" value="Genomic_DNA"/>
</dbReference>
<organism evidence="1 2">
    <name type="scientific">Pelagimonas phthalicica</name>
    <dbReference type="NCBI Taxonomy" id="1037362"/>
    <lineage>
        <taxon>Bacteria</taxon>
        <taxon>Pseudomonadati</taxon>
        <taxon>Pseudomonadota</taxon>
        <taxon>Alphaproteobacteria</taxon>
        <taxon>Rhodobacterales</taxon>
        <taxon>Roseobacteraceae</taxon>
        <taxon>Pelagimonas</taxon>
    </lineage>
</organism>
<gene>
    <name evidence="1" type="ORF">TRP8649_04616</name>
</gene>
<evidence type="ECO:0000313" key="2">
    <source>
        <dbReference type="Proteomes" id="UP000225972"/>
    </source>
</evidence>